<comment type="caution">
    <text evidence="2">The sequence shown here is derived from an EMBL/GenBank/DDBJ whole genome shotgun (WGS) entry which is preliminary data.</text>
</comment>
<organism evidence="2 3">
    <name type="scientific">Emergomyces pasteurianus Ep9510</name>
    <dbReference type="NCBI Taxonomy" id="1447872"/>
    <lineage>
        <taxon>Eukaryota</taxon>
        <taxon>Fungi</taxon>
        <taxon>Dikarya</taxon>
        <taxon>Ascomycota</taxon>
        <taxon>Pezizomycotina</taxon>
        <taxon>Eurotiomycetes</taxon>
        <taxon>Eurotiomycetidae</taxon>
        <taxon>Onygenales</taxon>
        <taxon>Ajellomycetaceae</taxon>
        <taxon>Emergomyces</taxon>
    </lineage>
</organism>
<dbReference type="OrthoDB" id="10322101at2759"/>
<gene>
    <name evidence="2" type="ORF">AJ78_05984</name>
</gene>
<accession>A0A1J9PAM1</accession>
<dbReference type="Proteomes" id="UP000182235">
    <property type="component" value="Unassembled WGS sequence"/>
</dbReference>
<keyword evidence="3" id="KW-1185">Reference proteome</keyword>
<name>A0A1J9PAM1_9EURO</name>
<dbReference type="AlphaFoldDB" id="A0A1J9PAM1"/>
<sequence length="123" mass="13308">MKPPSPLGGFSKSRPHRPKASAERALNEGSRPQPMTGARDAGGGGIVMEHSQGPAIPVFRVEISIKSASGPCELIIIFLLHIENRWNMALHSMLMGLDSSVLFRVAIGFCRVNLRIQRGHVGV</sequence>
<feature type="region of interest" description="Disordered" evidence="1">
    <location>
        <begin position="1"/>
        <end position="49"/>
    </location>
</feature>
<protein>
    <submittedName>
        <fullName evidence="2">Uncharacterized protein</fullName>
    </submittedName>
</protein>
<evidence type="ECO:0000256" key="1">
    <source>
        <dbReference type="SAM" id="MobiDB-lite"/>
    </source>
</evidence>
<evidence type="ECO:0000313" key="2">
    <source>
        <dbReference type="EMBL" id="OJD13568.1"/>
    </source>
</evidence>
<proteinExistence type="predicted"/>
<evidence type="ECO:0000313" key="3">
    <source>
        <dbReference type="Proteomes" id="UP000182235"/>
    </source>
</evidence>
<reference evidence="2 3" key="1">
    <citation type="submission" date="2015-07" db="EMBL/GenBank/DDBJ databases">
        <title>Emmonsia species relationships and genome sequence.</title>
        <authorList>
            <consortium name="The Broad Institute Genomics Platform"/>
            <person name="Cuomo C.A."/>
            <person name="Munoz J.F."/>
            <person name="Imamovic A."/>
            <person name="Priest M.E."/>
            <person name="Young S."/>
            <person name="Clay O.K."/>
            <person name="McEwen J.G."/>
        </authorList>
    </citation>
    <scope>NUCLEOTIDE SEQUENCE [LARGE SCALE GENOMIC DNA]</scope>
    <source>
        <strain evidence="2 3">UAMH 9510</strain>
    </source>
</reference>
<dbReference type="EMBL" id="LGRN01000288">
    <property type="protein sequence ID" value="OJD13568.1"/>
    <property type="molecule type" value="Genomic_DNA"/>
</dbReference>
<dbReference type="VEuPathDB" id="FungiDB:AJ78_05984"/>